<proteinExistence type="predicted"/>
<accession>A0A8D8BHZ8</accession>
<organism evidence="2">
    <name type="scientific">Culex pipiens</name>
    <name type="common">House mosquito</name>
    <dbReference type="NCBI Taxonomy" id="7175"/>
    <lineage>
        <taxon>Eukaryota</taxon>
        <taxon>Metazoa</taxon>
        <taxon>Ecdysozoa</taxon>
        <taxon>Arthropoda</taxon>
        <taxon>Hexapoda</taxon>
        <taxon>Insecta</taxon>
        <taxon>Pterygota</taxon>
        <taxon>Neoptera</taxon>
        <taxon>Endopterygota</taxon>
        <taxon>Diptera</taxon>
        <taxon>Nematocera</taxon>
        <taxon>Culicoidea</taxon>
        <taxon>Culicidae</taxon>
        <taxon>Culicinae</taxon>
        <taxon>Culicini</taxon>
        <taxon>Culex</taxon>
        <taxon>Culex</taxon>
    </lineage>
</organism>
<feature type="region of interest" description="Disordered" evidence="1">
    <location>
        <begin position="1"/>
        <end position="172"/>
    </location>
</feature>
<dbReference type="EMBL" id="HBUE01068940">
    <property type="protein sequence ID" value="CAG6471936.1"/>
    <property type="molecule type" value="Transcribed_RNA"/>
</dbReference>
<sequence length="197" mass="22954">MPRRSQESPRRTLWTFCPRSTSPNWHPIRSICRSSQKSQEAHQNQPEDHPRCRPSRLHQRTGQPPEGVRSSARKTSRTSRERHPPSNLSPLSNRRQRVPGAERRDGPTRGPHQRPLHHRQLVPHPVHLRLHRPGRARRFLPRLLRLPGDSPPGRHEPSREGVRRLSDQRTGRCADRVAVCRRRRNHARSAALQSVRD</sequence>
<evidence type="ECO:0000313" key="2">
    <source>
        <dbReference type="EMBL" id="CAG6471936.1"/>
    </source>
</evidence>
<feature type="compositionally biased region" description="Basic residues" evidence="1">
    <location>
        <begin position="111"/>
        <end position="140"/>
    </location>
</feature>
<protein>
    <submittedName>
        <fullName evidence="2">(northern house mosquito) hypothetical protein</fullName>
    </submittedName>
</protein>
<dbReference type="AlphaFoldDB" id="A0A8D8BHZ8"/>
<name>A0A8D8BHZ8_CULPI</name>
<evidence type="ECO:0000256" key="1">
    <source>
        <dbReference type="SAM" id="MobiDB-lite"/>
    </source>
</evidence>
<reference evidence="2" key="1">
    <citation type="submission" date="2021-05" db="EMBL/GenBank/DDBJ databases">
        <authorList>
            <person name="Alioto T."/>
            <person name="Alioto T."/>
            <person name="Gomez Garrido J."/>
        </authorList>
    </citation>
    <scope>NUCLEOTIDE SEQUENCE</scope>
</reference>
<feature type="compositionally biased region" description="Basic and acidic residues" evidence="1">
    <location>
        <begin position="152"/>
        <end position="172"/>
    </location>
</feature>
<feature type="compositionally biased region" description="Polar residues" evidence="1">
    <location>
        <begin position="32"/>
        <end position="44"/>
    </location>
</feature>
<feature type="compositionally biased region" description="Basic and acidic residues" evidence="1">
    <location>
        <begin position="1"/>
        <end position="10"/>
    </location>
</feature>